<evidence type="ECO:0000313" key="6">
    <source>
        <dbReference type="Proteomes" id="UP001195963"/>
    </source>
</evidence>
<dbReference type="EMBL" id="JAHZST010000003">
    <property type="protein sequence ID" value="MBW8183214.1"/>
    <property type="molecule type" value="Genomic_DNA"/>
</dbReference>
<evidence type="ECO:0000256" key="1">
    <source>
        <dbReference type="ARBA" id="ARBA00022448"/>
    </source>
</evidence>
<dbReference type="Gene3D" id="2.40.420.20">
    <property type="match status" value="1"/>
</dbReference>
<feature type="compositionally biased region" description="Polar residues" evidence="2">
    <location>
        <begin position="310"/>
        <end position="319"/>
    </location>
</feature>
<dbReference type="CDD" id="cd06850">
    <property type="entry name" value="biotinyl_domain"/>
    <property type="match status" value="1"/>
</dbReference>
<proteinExistence type="predicted"/>
<evidence type="ECO:0000313" key="5">
    <source>
        <dbReference type="EMBL" id="MBW8183214.1"/>
    </source>
</evidence>
<dbReference type="SUPFAM" id="SSF51230">
    <property type="entry name" value="Single hybrid motif"/>
    <property type="match status" value="1"/>
</dbReference>
<dbReference type="InterPro" id="IPR058649">
    <property type="entry name" value="CzcB_C"/>
</dbReference>
<dbReference type="Gene3D" id="2.40.50.100">
    <property type="match status" value="1"/>
</dbReference>
<keyword evidence="1" id="KW-0813">Transport</keyword>
<dbReference type="InterPro" id="IPR058646">
    <property type="entry name" value="CzcB_N"/>
</dbReference>
<evidence type="ECO:0000259" key="3">
    <source>
        <dbReference type="Pfam" id="PF25971"/>
    </source>
</evidence>
<gene>
    <name evidence="5" type="ORF">K0625_06010</name>
</gene>
<dbReference type="Proteomes" id="UP001195963">
    <property type="component" value="Unassembled WGS sequence"/>
</dbReference>
<dbReference type="Pfam" id="PF25971">
    <property type="entry name" value="CzcB_N"/>
    <property type="match status" value="1"/>
</dbReference>
<feature type="region of interest" description="Disordered" evidence="2">
    <location>
        <begin position="35"/>
        <end position="57"/>
    </location>
</feature>
<dbReference type="RefSeq" id="WP_220108841.1">
    <property type="nucleotide sequence ID" value="NZ_JAHZST010000003.1"/>
</dbReference>
<feature type="domain" description="CzcB N-terminal" evidence="3">
    <location>
        <begin position="57"/>
        <end position="148"/>
    </location>
</feature>
<protein>
    <submittedName>
        <fullName evidence="5">Efflux RND transporter periplasmic adaptor subunit</fullName>
    </submittedName>
</protein>
<dbReference type="Gene3D" id="2.40.30.170">
    <property type="match status" value="1"/>
</dbReference>
<evidence type="ECO:0000259" key="4">
    <source>
        <dbReference type="Pfam" id="PF25975"/>
    </source>
</evidence>
<dbReference type="InterPro" id="IPR011053">
    <property type="entry name" value="Single_hybrid_motif"/>
</dbReference>
<organism evidence="5 6">
    <name type="scientific">Shewanella nanhaiensis</name>
    <dbReference type="NCBI Taxonomy" id="2864872"/>
    <lineage>
        <taxon>Bacteria</taxon>
        <taxon>Pseudomonadati</taxon>
        <taxon>Pseudomonadota</taxon>
        <taxon>Gammaproteobacteria</taxon>
        <taxon>Alteromonadales</taxon>
        <taxon>Shewanellaceae</taxon>
        <taxon>Shewanella</taxon>
    </lineage>
</organism>
<dbReference type="PANTHER" id="PTHR30097:SF4">
    <property type="entry name" value="SLR6042 PROTEIN"/>
    <property type="match status" value="1"/>
</dbReference>
<accession>A0ABS7E0S3</accession>
<dbReference type="InterPro" id="IPR051909">
    <property type="entry name" value="MFP_Cation_Efflux"/>
</dbReference>
<reference evidence="5 6" key="1">
    <citation type="submission" date="2021-07" db="EMBL/GenBank/DDBJ databases">
        <title>Shewanella sp. nov, isolated from SCS.</title>
        <authorList>
            <person name="Cao W.R."/>
        </authorList>
    </citation>
    <scope>NUCLEOTIDE SEQUENCE [LARGE SCALE GENOMIC DNA]</scope>
    <source>
        <strain evidence="5 6">NR704-98</strain>
    </source>
</reference>
<feature type="region of interest" description="Disordered" evidence="2">
    <location>
        <begin position="297"/>
        <end position="319"/>
    </location>
</feature>
<dbReference type="PANTHER" id="PTHR30097">
    <property type="entry name" value="CATION EFFLUX SYSTEM PROTEIN CUSB"/>
    <property type="match status" value="1"/>
</dbReference>
<comment type="caution">
    <text evidence="5">The sequence shown here is derived from an EMBL/GenBank/DDBJ whole genome shotgun (WGS) entry which is preliminary data.</text>
</comment>
<evidence type="ECO:0000256" key="2">
    <source>
        <dbReference type="SAM" id="MobiDB-lite"/>
    </source>
</evidence>
<name>A0ABS7E0S3_9GAMM</name>
<feature type="domain" description="CzcB-like C-terminal circularly permuted SH3-like" evidence="4">
    <location>
        <begin position="369"/>
        <end position="429"/>
    </location>
</feature>
<dbReference type="Pfam" id="PF25975">
    <property type="entry name" value="CzcB_C"/>
    <property type="match status" value="1"/>
</dbReference>
<keyword evidence="6" id="KW-1185">Reference proteome</keyword>
<sequence length="441" mass="48604">MDLNIKKLSSVLMATVFTFTAISFTALQPTNLAWAGGDHGHGHEEEEEHVPEGPHGGRLLHNGEFEIEVTMVELGIPPEMRVYAYYKEKAVKPEDIKLELLLNRLGGKTDTVNFTAEGDYLVSTTSIAEPHSFEVEVHAGFKGQSYDWHYDNYTGRTEINDRLLRLSGVKTAQAGEQELLFTDTLFGIVAPITDKQFSVTAPYTGVIEQLHVSIGERVEKGQVIATVRNSGTLQSYQVKSPAAGQVTEQLLSLGDSTYNRALVRISDLSSVWIDLSAFPKSIDKLSLGQKVSILDDHSDEVSSNERSNDQHSNQHNSAVASSTISYIAPNMTGGHIARVRAVIENDHGHWRPGMHIQAAIETSSKRVPLAVRVDALQTFMDKPAVFVKHGNTFEVRLLTLGESDGIYTEVLAGLEHSSEYVVENSYLLKADIMKNAAKHVH</sequence>